<dbReference type="AlphaFoldDB" id="A0A7J6D4A7"/>
<accession>A0A7J6D4A7</accession>
<organism evidence="2 3">
    <name type="scientific">Onychostoma macrolepis</name>
    <dbReference type="NCBI Taxonomy" id="369639"/>
    <lineage>
        <taxon>Eukaryota</taxon>
        <taxon>Metazoa</taxon>
        <taxon>Chordata</taxon>
        <taxon>Craniata</taxon>
        <taxon>Vertebrata</taxon>
        <taxon>Euteleostomi</taxon>
        <taxon>Actinopterygii</taxon>
        <taxon>Neopterygii</taxon>
        <taxon>Teleostei</taxon>
        <taxon>Ostariophysi</taxon>
        <taxon>Cypriniformes</taxon>
        <taxon>Cyprinidae</taxon>
        <taxon>Acrossocheilinae</taxon>
        <taxon>Onychostoma</taxon>
    </lineage>
</organism>
<evidence type="ECO:0000313" key="3">
    <source>
        <dbReference type="Proteomes" id="UP000579812"/>
    </source>
</evidence>
<name>A0A7J6D4A7_9TELE</name>
<feature type="region of interest" description="Disordered" evidence="1">
    <location>
        <begin position="1"/>
        <end position="22"/>
    </location>
</feature>
<gene>
    <name evidence="2" type="ORF">G5714_004283</name>
</gene>
<proteinExistence type="predicted"/>
<feature type="compositionally biased region" description="Polar residues" evidence="1">
    <location>
        <begin position="1"/>
        <end position="17"/>
    </location>
</feature>
<reference evidence="2 3" key="1">
    <citation type="submission" date="2020-04" db="EMBL/GenBank/DDBJ databases">
        <title>Chromosome-level genome assembly of a cyprinid fish Onychostoma macrolepis by integration of Nanopore Sequencing, Bionano and Hi-C technology.</title>
        <authorList>
            <person name="Wang D."/>
        </authorList>
    </citation>
    <scope>NUCLEOTIDE SEQUENCE [LARGE SCALE GENOMIC DNA]</scope>
    <source>
        <strain evidence="2">SWU-2019</strain>
        <tissue evidence="2">Muscle</tissue>
    </source>
</reference>
<evidence type="ECO:0000313" key="2">
    <source>
        <dbReference type="EMBL" id="KAF4114060.1"/>
    </source>
</evidence>
<dbReference type="PANTHER" id="PTHR31751">
    <property type="entry name" value="SI:CH211-108C17.2-RELATED-RELATED"/>
    <property type="match status" value="1"/>
</dbReference>
<keyword evidence="3" id="KW-1185">Reference proteome</keyword>
<protein>
    <submittedName>
        <fullName evidence="2">Uncharacterized protein</fullName>
    </submittedName>
</protein>
<dbReference type="EMBL" id="JAAMOB010000004">
    <property type="protein sequence ID" value="KAF4114060.1"/>
    <property type="molecule type" value="Genomic_DNA"/>
</dbReference>
<evidence type="ECO:0000256" key="1">
    <source>
        <dbReference type="SAM" id="MobiDB-lite"/>
    </source>
</evidence>
<comment type="caution">
    <text evidence="2">The sequence shown here is derived from an EMBL/GenBank/DDBJ whole genome shotgun (WGS) entry which is preliminary data.</text>
</comment>
<sequence>MDVPQSTPVKTSNIEQSEGTDTGLLLTLLSPEPAASKTHLSTSGTYIALPPVRSCQSDKPAQSPTQSEENDLDISMLSLECPSDKDTSFSNFCGRERSPGFSAKYNTYSLMDDDSDKIVHFELVQVTEASSSVAMEPIVLKRSLSKILEKGIKVDVLTTDRSPSTRKIMRVDYPFVQHEFDIWHVAKGLLKDLRQMSLFKHTGTLEVFHSVLLKYCQKNVHFHYSSMLARTQLAILDHNENVHHKQATTSGGAPWYNIVFPKHSKEWVARKLFEPTTQTFRDDLVRKVLERRMDPQIVFKERSSHVTAPSLPANIALKPKPDKEEAILKHQSRFSK</sequence>
<dbReference type="Proteomes" id="UP000579812">
    <property type="component" value="Unassembled WGS sequence"/>
</dbReference>
<dbReference type="PANTHER" id="PTHR31751:SF42">
    <property type="entry name" value="PROTEIN CBG10204"/>
    <property type="match status" value="1"/>
</dbReference>